<evidence type="ECO:0000313" key="2">
    <source>
        <dbReference type="Proteomes" id="UP000528964"/>
    </source>
</evidence>
<name>A0A7W6D5U7_9HYPH</name>
<dbReference type="AlphaFoldDB" id="A0A7W6D5U7"/>
<keyword evidence="2" id="KW-1185">Reference proteome</keyword>
<evidence type="ECO:0000313" key="1">
    <source>
        <dbReference type="EMBL" id="MBB3973678.1"/>
    </source>
</evidence>
<organism evidence="1 2">
    <name type="scientific">Hansschlegelia beijingensis</name>
    <dbReference type="NCBI Taxonomy" id="1133344"/>
    <lineage>
        <taxon>Bacteria</taxon>
        <taxon>Pseudomonadati</taxon>
        <taxon>Pseudomonadota</taxon>
        <taxon>Alphaproteobacteria</taxon>
        <taxon>Hyphomicrobiales</taxon>
        <taxon>Methylopilaceae</taxon>
        <taxon>Hansschlegelia</taxon>
    </lineage>
</organism>
<dbReference type="EMBL" id="JACIDR010000003">
    <property type="protein sequence ID" value="MBB3973678.1"/>
    <property type="molecule type" value="Genomic_DNA"/>
</dbReference>
<proteinExistence type="predicted"/>
<gene>
    <name evidence="1" type="ORF">GGR24_002348</name>
</gene>
<reference evidence="1 2" key="1">
    <citation type="submission" date="2020-08" db="EMBL/GenBank/DDBJ databases">
        <title>Genomic Encyclopedia of Type Strains, Phase IV (KMG-IV): sequencing the most valuable type-strain genomes for metagenomic binning, comparative biology and taxonomic classification.</title>
        <authorList>
            <person name="Goeker M."/>
        </authorList>
    </citation>
    <scope>NUCLEOTIDE SEQUENCE [LARGE SCALE GENOMIC DNA]</scope>
    <source>
        <strain evidence="1 2">DSM 25481</strain>
    </source>
</reference>
<sequence>MARSSPRACSQSSVFPRFTAIRRPCCWTPLRDDPTARRRGVNDRLRHNQRLVKISRTTYAACPGGASQIPSAKAALHFARPVR</sequence>
<accession>A0A7W6D5U7</accession>
<dbReference type="Proteomes" id="UP000528964">
    <property type="component" value="Unassembled WGS sequence"/>
</dbReference>
<comment type="caution">
    <text evidence="1">The sequence shown here is derived from an EMBL/GenBank/DDBJ whole genome shotgun (WGS) entry which is preliminary data.</text>
</comment>
<protein>
    <submittedName>
        <fullName evidence="1">Uncharacterized protein</fullName>
    </submittedName>
</protein>